<reference evidence="2 3" key="1">
    <citation type="submission" date="2018-08" db="EMBL/GenBank/DDBJ databases">
        <title>A genome reference for cultivated species of the human gut microbiota.</title>
        <authorList>
            <person name="Zou Y."/>
            <person name="Xue W."/>
            <person name="Luo G."/>
        </authorList>
    </citation>
    <scope>NUCLEOTIDE SEQUENCE [LARGE SCALE GENOMIC DNA]</scope>
    <source>
        <strain evidence="2 3">OF02-7</strain>
    </source>
</reference>
<dbReference type="RefSeq" id="WP_117721631.1">
    <property type="nucleotide sequence ID" value="NZ_DBFBMK010000043.1"/>
</dbReference>
<protein>
    <submittedName>
        <fullName evidence="2">Uncharacterized protein</fullName>
    </submittedName>
</protein>
<evidence type="ECO:0000313" key="3">
    <source>
        <dbReference type="Proteomes" id="UP000286063"/>
    </source>
</evidence>
<dbReference type="AlphaFoldDB" id="A0A413IHK6"/>
<organism evidence="2 3">
    <name type="scientific">Butyricimonas virosa</name>
    <dbReference type="NCBI Taxonomy" id="544645"/>
    <lineage>
        <taxon>Bacteria</taxon>
        <taxon>Pseudomonadati</taxon>
        <taxon>Bacteroidota</taxon>
        <taxon>Bacteroidia</taxon>
        <taxon>Bacteroidales</taxon>
        <taxon>Odoribacteraceae</taxon>
        <taxon>Butyricimonas</taxon>
    </lineage>
</organism>
<feature type="signal peptide" evidence="1">
    <location>
        <begin position="1"/>
        <end position="21"/>
    </location>
</feature>
<keyword evidence="1" id="KW-0732">Signal</keyword>
<evidence type="ECO:0000256" key="1">
    <source>
        <dbReference type="SAM" id="SignalP"/>
    </source>
</evidence>
<dbReference type="Proteomes" id="UP000286063">
    <property type="component" value="Unassembled WGS sequence"/>
</dbReference>
<accession>A0A413IHK6</accession>
<gene>
    <name evidence="2" type="ORF">DXA50_19665</name>
</gene>
<evidence type="ECO:0000313" key="2">
    <source>
        <dbReference type="EMBL" id="RGY11138.1"/>
    </source>
</evidence>
<dbReference type="EMBL" id="QSCR01000059">
    <property type="protein sequence ID" value="RGY11138.1"/>
    <property type="molecule type" value="Genomic_DNA"/>
</dbReference>
<name>A0A413IHK6_9BACT</name>
<comment type="caution">
    <text evidence="2">The sequence shown here is derived from an EMBL/GenBank/DDBJ whole genome shotgun (WGS) entry which is preliminary data.</text>
</comment>
<feature type="chain" id="PRO_5019232898" evidence="1">
    <location>
        <begin position="22"/>
        <end position="133"/>
    </location>
</feature>
<dbReference type="OrthoDB" id="674844at2"/>
<proteinExistence type="predicted"/>
<sequence length="133" mass="15594">MKKVVLILALFFSCIAIYTQANKQGITTETITETITETSRYKLYQTEATYVLLKLDTQTGKIWLVQWSLEDNRGEWIANELSLVTEVDGFVNGRFELQPTKNIYNYILLDKIDGRVWQFQWGFEPENIIFEKI</sequence>